<protein>
    <submittedName>
        <fullName evidence="1">Uncharacterized protein</fullName>
    </submittedName>
</protein>
<comment type="caution">
    <text evidence="1">The sequence shown here is derived from an EMBL/GenBank/DDBJ whole genome shotgun (WGS) entry which is preliminary data.</text>
</comment>
<keyword evidence="2" id="KW-1185">Reference proteome</keyword>
<dbReference type="Proteomes" id="UP000304953">
    <property type="component" value="Unassembled WGS sequence"/>
</dbReference>
<evidence type="ECO:0000313" key="2">
    <source>
        <dbReference type="Proteomes" id="UP000304953"/>
    </source>
</evidence>
<proteinExistence type="predicted"/>
<accession>A0AC61S0E7</accession>
<name>A0AC61S0E7_9FIRM</name>
<gene>
    <name evidence="1" type="ORF">E5329_05660</name>
</gene>
<dbReference type="EMBL" id="SRYA01000008">
    <property type="protein sequence ID" value="TGY97389.1"/>
    <property type="molecule type" value="Genomic_DNA"/>
</dbReference>
<evidence type="ECO:0000313" key="1">
    <source>
        <dbReference type="EMBL" id="TGY97389.1"/>
    </source>
</evidence>
<sequence>MSSRGIMLHNVCDAICQDATLVDNKIAEQIKVVRQLLPKEKGVLLNRLLNGINDVDREAK</sequence>
<reference evidence="1" key="1">
    <citation type="submission" date="2019-04" db="EMBL/GenBank/DDBJ databases">
        <title>Microbes associate with the intestines of laboratory mice.</title>
        <authorList>
            <person name="Navarre W."/>
            <person name="Wong E."/>
            <person name="Huang K."/>
            <person name="Tropini C."/>
            <person name="Ng K."/>
            <person name="Yu B."/>
        </authorList>
    </citation>
    <scope>NUCLEOTIDE SEQUENCE</scope>
    <source>
        <strain evidence="1">NM01_1-7b</strain>
    </source>
</reference>
<organism evidence="1 2">
    <name type="scientific">Petralouisia muris</name>
    <dbReference type="NCBI Taxonomy" id="3032872"/>
    <lineage>
        <taxon>Bacteria</taxon>
        <taxon>Bacillati</taxon>
        <taxon>Bacillota</taxon>
        <taxon>Clostridia</taxon>
        <taxon>Lachnospirales</taxon>
        <taxon>Lachnospiraceae</taxon>
        <taxon>Petralouisia</taxon>
    </lineage>
</organism>